<sequence>MNTTASNLEIIAQVSSSPELSNWLQHEHISIAFTTYQTNRLILLGSNPESGLTVKEQVFDKPMGLYGNDHSLYMSTRYQIWQLDNCLVPGEIHQQSDRLCRWVYWWQPGWTDE</sequence>
<name>A0ABR8BSJ4_APHFL</name>
<dbReference type="EMBL" id="JACJQT010000007">
    <property type="protein sequence ID" value="MBD2277591.1"/>
    <property type="molecule type" value="Genomic_DNA"/>
</dbReference>
<gene>
    <name evidence="2" type="ORF">H6F99_04430</name>
</gene>
<dbReference type="Proteomes" id="UP000606721">
    <property type="component" value="Unassembled WGS sequence"/>
</dbReference>
<reference evidence="2 3" key="1">
    <citation type="journal article" date="2020" name="ISME J.">
        <title>Comparative genomics reveals insights into cyanobacterial evolution and habitat adaptation.</title>
        <authorList>
            <person name="Chen M.Y."/>
            <person name="Teng W.K."/>
            <person name="Zhao L."/>
            <person name="Hu C.X."/>
            <person name="Zhou Y.K."/>
            <person name="Han B.P."/>
            <person name="Song L.R."/>
            <person name="Shu W.S."/>
        </authorList>
    </citation>
    <scope>NUCLEOTIDE SEQUENCE [LARGE SCALE GENOMIC DNA]</scope>
    <source>
        <strain evidence="2 3">FACHB-1040</strain>
    </source>
</reference>
<keyword evidence="3" id="KW-1185">Reference proteome</keyword>
<feature type="domain" description="Conserved hypothetical protein CHP03032" evidence="1">
    <location>
        <begin position="19"/>
        <end position="99"/>
    </location>
</feature>
<dbReference type="RefSeq" id="WP_190382351.1">
    <property type="nucleotide sequence ID" value="NZ_JACJQT010000007.1"/>
</dbReference>
<dbReference type="Pfam" id="PF16261">
    <property type="entry name" value="DUF4915"/>
    <property type="match status" value="1"/>
</dbReference>
<proteinExistence type="predicted"/>
<dbReference type="InterPro" id="IPR017481">
    <property type="entry name" value="CHP03032"/>
</dbReference>
<evidence type="ECO:0000313" key="3">
    <source>
        <dbReference type="Proteomes" id="UP000606721"/>
    </source>
</evidence>
<evidence type="ECO:0000313" key="2">
    <source>
        <dbReference type="EMBL" id="MBD2277591.1"/>
    </source>
</evidence>
<organism evidence="2 3">
    <name type="scientific">Aphanizomenon flos-aquae FACHB-1040</name>
    <dbReference type="NCBI Taxonomy" id="2692887"/>
    <lineage>
        <taxon>Bacteria</taxon>
        <taxon>Bacillati</taxon>
        <taxon>Cyanobacteriota</taxon>
        <taxon>Cyanophyceae</taxon>
        <taxon>Nostocales</taxon>
        <taxon>Aphanizomenonaceae</taxon>
        <taxon>Aphanizomenon</taxon>
    </lineage>
</organism>
<protein>
    <submittedName>
        <fullName evidence="2">DUF4915 domain-containing protein</fullName>
    </submittedName>
</protein>
<comment type="caution">
    <text evidence="2">The sequence shown here is derived from an EMBL/GenBank/DDBJ whole genome shotgun (WGS) entry which is preliminary data.</text>
</comment>
<evidence type="ECO:0000259" key="1">
    <source>
        <dbReference type="Pfam" id="PF16261"/>
    </source>
</evidence>
<accession>A0ABR8BSJ4</accession>